<proteinExistence type="inferred from homology"/>
<dbReference type="Gene3D" id="3.40.50.620">
    <property type="entry name" value="HUPs"/>
    <property type="match status" value="1"/>
</dbReference>
<dbReference type="Pfam" id="PF00582">
    <property type="entry name" value="Usp"/>
    <property type="match status" value="1"/>
</dbReference>
<name>A0A4Y7RHG4_9FIRM</name>
<evidence type="ECO:0000259" key="2">
    <source>
        <dbReference type="Pfam" id="PF00582"/>
    </source>
</evidence>
<dbReference type="InterPro" id="IPR006015">
    <property type="entry name" value="Universal_stress_UspA"/>
</dbReference>
<dbReference type="Proteomes" id="UP000298324">
    <property type="component" value="Unassembled WGS sequence"/>
</dbReference>
<reference evidence="3 4" key="1">
    <citation type="journal article" date="2018" name="Environ. Microbiol.">
        <title>Novel energy conservation strategies and behaviour of Pelotomaculum schinkii driving syntrophic propionate catabolism.</title>
        <authorList>
            <person name="Hidalgo-Ahumada C.A.P."/>
            <person name="Nobu M.K."/>
            <person name="Narihiro T."/>
            <person name="Tamaki H."/>
            <person name="Liu W.T."/>
            <person name="Kamagata Y."/>
            <person name="Stams A.J.M."/>
            <person name="Imachi H."/>
            <person name="Sousa D.Z."/>
        </authorList>
    </citation>
    <scope>NUCLEOTIDE SEQUENCE [LARGE SCALE GENOMIC DNA]</scope>
    <source>
        <strain evidence="3 4">HH</strain>
    </source>
</reference>
<dbReference type="RefSeq" id="WP_190239852.1">
    <property type="nucleotide sequence ID" value="NZ_QFGA01000001.1"/>
</dbReference>
<evidence type="ECO:0000256" key="1">
    <source>
        <dbReference type="ARBA" id="ARBA00008791"/>
    </source>
</evidence>
<dbReference type="InterPro" id="IPR006016">
    <property type="entry name" value="UspA"/>
</dbReference>
<dbReference type="InterPro" id="IPR014729">
    <property type="entry name" value="Rossmann-like_a/b/a_fold"/>
</dbReference>
<dbReference type="PANTHER" id="PTHR46268:SF6">
    <property type="entry name" value="UNIVERSAL STRESS PROTEIN UP12"/>
    <property type="match status" value="1"/>
</dbReference>
<dbReference type="PRINTS" id="PR01438">
    <property type="entry name" value="UNVRSLSTRESS"/>
</dbReference>
<sequence>MIKKILVAYDNGNKAKKALETAIEIAGGSKAEIHLLVSVKMPDFISTVATPDMLKDLEDKSREYFTEILKEPEERVRKEGLPVFSVILQEPPGEAIVRYSEKEDMDIIVMGSANRGKLERLLLGLGSVSNYVLQHAKRPVLITKG</sequence>
<dbReference type="SUPFAM" id="SSF52402">
    <property type="entry name" value="Adenine nucleotide alpha hydrolases-like"/>
    <property type="match status" value="1"/>
</dbReference>
<accession>A0A4Y7RHG4</accession>
<dbReference type="AlphaFoldDB" id="A0A4Y7RHG4"/>
<comment type="caution">
    <text evidence="3">The sequence shown here is derived from an EMBL/GenBank/DDBJ whole genome shotgun (WGS) entry which is preliminary data.</text>
</comment>
<evidence type="ECO:0000313" key="3">
    <source>
        <dbReference type="EMBL" id="TEB08132.1"/>
    </source>
</evidence>
<protein>
    <submittedName>
        <fullName evidence="3">Stress response protein NhaX</fullName>
    </submittedName>
</protein>
<feature type="domain" description="UspA" evidence="2">
    <location>
        <begin position="1"/>
        <end position="144"/>
    </location>
</feature>
<organism evidence="3 4">
    <name type="scientific">Pelotomaculum schinkii</name>
    <dbReference type="NCBI Taxonomy" id="78350"/>
    <lineage>
        <taxon>Bacteria</taxon>
        <taxon>Bacillati</taxon>
        <taxon>Bacillota</taxon>
        <taxon>Clostridia</taxon>
        <taxon>Eubacteriales</taxon>
        <taxon>Desulfotomaculaceae</taxon>
        <taxon>Pelotomaculum</taxon>
    </lineage>
</organism>
<comment type="similarity">
    <text evidence="1">Belongs to the universal stress protein A family.</text>
</comment>
<dbReference type="EMBL" id="QFGA01000001">
    <property type="protein sequence ID" value="TEB08132.1"/>
    <property type="molecule type" value="Genomic_DNA"/>
</dbReference>
<evidence type="ECO:0000313" key="4">
    <source>
        <dbReference type="Proteomes" id="UP000298324"/>
    </source>
</evidence>
<gene>
    <name evidence="3" type="primary">nhaX_4</name>
    <name evidence="3" type="ORF">Psch_01687</name>
</gene>
<dbReference type="CDD" id="cd00293">
    <property type="entry name" value="USP-like"/>
    <property type="match status" value="1"/>
</dbReference>
<dbReference type="PANTHER" id="PTHR46268">
    <property type="entry name" value="STRESS RESPONSE PROTEIN NHAX"/>
    <property type="match status" value="1"/>
</dbReference>
<keyword evidence="4" id="KW-1185">Reference proteome</keyword>